<evidence type="ECO:0000256" key="2">
    <source>
        <dbReference type="ARBA" id="ARBA00005947"/>
    </source>
</evidence>
<protein>
    <recommendedName>
        <fullName evidence="3">Acetoin utilization protein AcuC</fullName>
    </recommendedName>
</protein>
<accession>A0A7W5B682</accession>
<dbReference type="Pfam" id="PF00850">
    <property type="entry name" value="Hist_deacetyl"/>
    <property type="match status" value="1"/>
</dbReference>
<proteinExistence type="inferred from homology"/>
<dbReference type="InterPro" id="IPR023801">
    <property type="entry name" value="His_deacetylse_dom"/>
</dbReference>
<reference evidence="6 7" key="1">
    <citation type="submission" date="2020-08" db="EMBL/GenBank/DDBJ databases">
        <title>Genomic Encyclopedia of Type Strains, Phase III (KMG-III): the genomes of soil and plant-associated and newly described type strains.</title>
        <authorList>
            <person name="Whitman W."/>
        </authorList>
    </citation>
    <scope>NUCLEOTIDE SEQUENCE [LARGE SCALE GENOMIC DNA]</scope>
    <source>
        <strain evidence="6 7">CECT 5862</strain>
    </source>
</reference>
<dbReference type="PANTHER" id="PTHR10625:SF10">
    <property type="entry name" value="HISTONE DEACETYLASE HDAC1"/>
    <property type="match status" value="1"/>
</dbReference>
<dbReference type="GO" id="GO:0045150">
    <property type="term" value="P:acetoin catabolic process"/>
    <property type="evidence" value="ECO:0007669"/>
    <property type="project" value="UniProtKB-UniPathway"/>
</dbReference>
<feature type="domain" description="Histone deacetylase" evidence="5">
    <location>
        <begin position="25"/>
        <end position="324"/>
    </location>
</feature>
<dbReference type="InterPro" id="IPR023696">
    <property type="entry name" value="Ureohydrolase_dom_sf"/>
</dbReference>
<evidence type="ECO:0000256" key="4">
    <source>
        <dbReference type="ARBA" id="ARBA00022627"/>
    </source>
</evidence>
<evidence type="ECO:0000256" key="1">
    <source>
        <dbReference type="ARBA" id="ARBA00005101"/>
    </source>
</evidence>
<dbReference type="InterPro" id="IPR003085">
    <property type="entry name" value="AcuC"/>
</dbReference>
<keyword evidence="7" id="KW-1185">Reference proteome</keyword>
<dbReference type="GO" id="GO:0040029">
    <property type="term" value="P:epigenetic regulation of gene expression"/>
    <property type="evidence" value="ECO:0007669"/>
    <property type="project" value="TreeGrafter"/>
</dbReference>
<dbReference type="Gene3D" id="3.40.800.20">
    <property type="entry name" value="Histone deacetylase domain"/>
    <property type="match status" value="1"/>
</dbReference>
<evidence type="ECO:0000256" key="3">
    <source>
        <dbReference type="ARBA" id="ARBA00020218"/>
    </source>
</evidence>
<organism evidence="6 7">
    <name type="scientific">Paenibacillus phyllosphaerae</name>
    <dbReference type="NCBI Taxonomy" id="274593"/>
    <lineage>
        <taxon>Bacteria</taxon>
        <taxon>Bacillati</taxon>
        <taxon>Bacillota</taxon>
        <taxon>Bacilli</taxon>
        <taxon>Bacillales</taxon>
        <taxon>Paenibacillaceae</taxon>
        <taxon>Paenibacillus</taxon>
    </lineage>
</organism>
<dbReference type="SUPFAM" id="SSF52768">
    <property type="entry name" value="Arginase/deacetylase"/>
    <property type="match status" value="1"/>
</dbReference>
<evidence type="ECO:0000259" key="5">
    <source>
        <dbReference type="Pfam" id="PF00850"/>
    </source>
</evidence>
<keyword evidence="4" id="KW-0006">Acetoin catabolism</keyword>
<comment type="similarity">
    <text evidence="2">Belongs to the histone deacetylase family.</text>
</comment>
<dbReference type="EMBL" id="JACHXK010000031">
    <property type="protein sequence ID" value="MBB3114426.1"/>
    <property type="molecule type" value="Genomic_DNA"/>
</dbReference>
<comment type="pathway">
    <text evidence="1">Ketone degradation; acetoin degradation.</text>
</comment>
<dbReference type="InterPro" id="IPR000286">
    <property type="entry name" value="HDACs"/>
</dbReference>
<evidence type="ECO:0000313" key="6">
    <source>
        <dbReference type="EMBL" id="MBB3114426.1"/>
    </source>
</evidence>
<dbReference type="InterPro" id="IPR037138">
    <property type="entry name" value="His_deacetylse_dom_sf"/>
</dbReference>
<dbReference type="UniPathway" id="UPA00040"/>
<evidence type="ECO:0000313" key="7">
    <source>
        <dbReference type="Proteomes" id="UP000570361"/>
    </source>
</evidence>
<dbReference type="PANTHER" id="PTHR10625">
    <property type="entry name" value="HISTONE DEACETYLASE HDAC1-RELATED"/>
    <property type="match status" value="1"/>
</dbReference>
<gene>
    <name evidence="6" type="ORF">FHS18_006547</name>
</gene>
<dbReference type="PRINTS" id="PR01270">
    <property type="entry name" value="HDASUPER"/>
</dbReference>
<sequence length="395" mass="44346">MRTMPANAVFIHHPGAARYYFHDDHPFHPERIPLTVDLLEKTGALTADCILTADSADPELLSLIHRQDYIEAVRGLSCENPAVQWTDIAERYGLRTEDTPFFPGMHDAAAAIVGGSVMAADLVASGEANHAYHMAGGLHHAFPERGSGFCVYNDAAVAIAYLRQTFDLRILYIDTDVHHGDGVQWAFYHDPDVFTYSIHETGKFLFPGTGFVHERGADQGHGTSMNIPLEPYTEDDSWIESFRTSIEKVTASFKPDLIISQHGCDAHALDPLSHVHCSMRIYQTMPSIIHELAHRYCNGKWVALGGGGYDRWRVVPRAWSMVWLEMTDHPISRKLAQPNANEPLPPEWVEAWSASCEDELPAQWLDQVEDWAPMPRRNEITARNRQAVQTAIQNL</sequence>
<dbReference type="PRINTS" id="PR01272">
    <property type="entry name" value="ACUCPROTEIN"/>
</dbReference>
<dbReference type="CDD" id="cd09994">
    <property type="entry name" value="HDAC_AcuC_like"/>
    <property type="match status" value="1"/>
</dbReference>
<dbReference type="AlphaFoldDB" id="A0A7W5B682"/>
<dbReference type="GO" id="GO:0004407">
    <property type="term" value="F:histone deacetylase activity"/>
    <property type="evidence" value="ECO:0007669"/>
    <property type="project" value="TreeGrafter"/>
</dbReference>
<dbReference type="Proteomes" id="UP000570361">
    <property type="component" value="Unassembled WGS sequence"/>
</dbReference>
<comment type="caution">
    <text evidence="6">The sequence shown here is derived from an EMBL/GenBank/DDBJ whole genome shotgun (WGS) entry which is preliminary data.</text>
</comment>
<name>A0A7W5B682_9BACL</name>